<evidence type="ECO:0008006" key="10">
    <source>
        <dbReference type="Google" id="ProtNLM"/>
    </source>
</evidence>
<dbReference type="InterPro" id="IPR001876">
    <property type="entry name" value="Znf_RanBP2"/>
</dbReference>
<reference evidence="8" key="2">
    <citation type="submission" date="2020-05" db="UniProtKB">
        <authorList>
            <consortium name="EnsemblMetazoa"/>
        </authorList>
    </citation>
    <scope>IDENTIFICATION</scope>
    <source>
        <strain evidence="8">IAEA</strain>
    </source>
</reference>
<dbReference type="InterPro" id="IPR011993">
    <property type="entry name" value="PH-like_dom_sf"/>
</dbReference>
<feature type="domain" description="RanBD1" evidence="6">
    <location>
        <begin position="177"/>
        <end position="254"/>
    </location>
</feature>
<evidence type="ECO:0000256" key="1">
    <source>
        <dbReference type="ARBA" id="ARBA00022723"/>
    </source>
</evidence>
<keyword evidence="2 4" id="KW-0863">Zinc-finger</keyword>
<dbReference type="InterPro" id="IPR045255">
    <property type="entry name" value="RanBP1-like"/>
</dbReference>
<evidence type="ECO:0000256" key="5">
    <source>
        <dbReference type="SAM" id="MobiDB-lite"/>
    </source>
</evidence>
<evidence type="ECO:0000313" key="8">
    <source>
        <dbReference type="EnsemblMetazoa" id="GPPI039499-PA"/>
    </source>
</evidence>
<dbReference type="VEuPathDB" id="VectorBase:GPPI039499"/>
<dbReference type="GO" id="GO:0005643">
    <property type="term" value="C:nuclear pore"/>
    <property type="evidence" value="ECO:0007669"/>
    <property type="project" value="TreeGrafter"/>
</dbReference>
<evidence type="ECO:0000313" key="9">
    <source>
        <dbReference type="Proteomes" id="UP000092460"/>
    </source>
</evidence>
<dbReference type="Gene3D" id="4.10.1060.10">
    <property type="entry name" value="Zinc finger, RanBP2-type"/>
    <property type="match status" value="1"/>
</dbReference>
<dbReference type="PROSITE" id="PS50196">
    <property type="entry name" value="RANBD1"/>
    <property type="match status" value="1"/>
</dbReference>
<feature type="domain" description="RanBP2-type" evidence="7">
    <location>
        <begin position="320"/>
        <end position="349"/>
    </location>
</feature>
<keyword evidence="3" id="KW-0862">Zinc</keyword>
<dbReference type="SMART" id="SM00160">
    <property type="entry name" value="RanBD"/>
    <property type="match status" value="1"/>
</dbReference>
<dbReference type="GO" id="GO:0005096">
    <property type="term" value="F:GTPase activator activity"/>
    <property type="evidence" value="ECO:0007669"/>
    <property type="project" value="TreeGrafter"/>
</dbReference>
<dbReference type="SUPFAM" id="SSF50729">
    <property type="entry name" value="PH domain-like"/>
    <property type="match status" value="1"/>
</dbReference>
<dbReference type="Pfam" id="PF00638">
    <property type="entry name" value="Ran_BP1"/>
    <property type="match status" value="1"/>
</dbReference>
<dbReference type="Gene3D" id="2.30.29.30">
    <property type="entry name" value="Pleckstrin-homology domain (PH domain)/Phosphotyrosine-binding domain (PTB)"/>
    <property type="match status" value="1"/>
</dbReference>
<dbReference type="SUPFAM" id="SSF90209">
    <property type="entry name" value="Ran binding protein zinc finger-like"/>
    <property type="match status" value="1"/>
</dbReference>
<dbReference type="Proteomes" id="UP000092460">
    <property type="component" value="Unassembled WGS sequence"/>
</dbReference>
<dbReference type="AlphaFoldDB" id="A0A1B0BSV9"/>
<organism evidence="8 9">
    <name type="scientific">Glossina palpalis gambiensis</name>
    <dbReference type="NCBI Taxonomy" id="67801"/>
    <lineage>
        <taxon>Eukaryota</taxon>
        <taxon>Metazoa</taxon>
        <taxon>Ecdysozoa</taxon>
        <taxon>Arthropoda</taxon>
        <taxon>Hexapoda</taxon>
        <taxon>Insecta</taxon>
        <taxon>Pterygota</taxon>
        <taxon>Neoptera</taxon>
        <taxon>Endopterygota</taxon>
        <taxon>Diptera</taxon>
        <taxon>Brachycera</taxon>
        <taxon>Muscomorpha</taxon>
        <taxon>Hippoboscoidea</taxon>
        <taxon>Glossinidae</taxon>
        <taxon>Glossina</taxon>
    </lineage>
</organism>
<proteinExistence type="predicted"/>
<dbReference type="PANTHER" id="PTHR23138:SF87">
    <property type="entry name" value="E3 SUMO-PROTEIN LIGASE RANBP2"/>
    <property type="match status" value="1"/>
</dbReference>
<dbReference type="PROSITE" id="PS50199">
    <property type="entry name" value="ZF_RANBP2_2"/>
    <property type="match status" value="1"/>
</dbReference>
<dbReference type="InterPro" id="IPR000156">
    <property type="entry name" value="Ran_bind_dom"/>
</dbReference>
<keyword evidence="9" id="KW-1185">Reference proteome</keyword>
<evidence type="ECO:0000256" key="2">
    <source>
        <dbReference type="ARBA" id="ARBA00022771"/>
    </source>
</evidence>
<keyword evidence="1" id="KW-0479">Metal-binding</keyword>
<dbReference type="SMART" id="SM00547">
    <property type="entry name" value="ZnF_RBZ"/>
    <property type="match status" value="1"/>
</dbReference>
<feature type="compositionally biased region" description="Low complexity" evidence="5">
    <location>
        <begin position="287"/>
        <end position="297"/>
    </location>
</feature>
<sequence length="396" mass="43213">MKRTAPFREPRSQNYVWKSSLFDSSCLRRPLHFEKLRYLGLPNVVHSTAADSPKITTAPFSSLTNFTFGKSLAGNTGVSIGCGSCTTSTMTLINCTSSRHERQSSMNTISSSKNIAAASPFTSIFNNLNKSTAAPFSIATAVTTSVTPVMVSKENTTSHLNKSAASDAEDDYVSNAEFQPVIPLPDVVEVNTGEENEIVLFEHRAKLLRFDKKAGEWKERGLGNIKLLQDKDDVNRLRLLIPREQVHKLCCNQRYCFHSAFSWAGQDFSNNEAQDRMSAEGREADVQSSKASSQAAAENTEMGSKGVEKRQGFGDIFKPKAGSWTCQACYILNKADKMYCVACDSPKDNTVSPKSAVSNIAAPISNTFNFGFPVAGAASAILTPSHPHLHISETRS</sequence>
<dbReference type="PROSITE" id="PS01358">
    <property type="entry name" value="ZF_RANBP2_1"/>
    <property type="match status" value="1"/>
</dbReference>
<dbReference type="Pfam" id="PF00641">
    <property type="entry name" value="Zn_ribbon_RanBP"/>
    <property type="match status" value="1"/>
</dbReference>
<dbReference type="STRING" id="67801.A0A1B0BSV9"/>
<dbReference type="GO" id="GO:0008270">
    <property type="term" value="F:zinc ion binding"/>
    <property type="evidence" value="ECO:0007669"/>
    <property type="project" value="UniProtKB-KW"/>
</dbReference>
<evidence type="ECO:0000256" key="3">
    <source>
        <dbReference type="ARBA" id="ARBA00022833"/>
    </source>
</evidence>
<dbReference type="EMBL" id="JXJN01019885">
    <property type="status" value="NOT_ANNOTATED_CDS"/>
    <property type="molecule type" value="Genomic_DNA"/>
</dbReference>
<dbReference type="InterPro" id="IPR036443">
    <property type="entry name" value="Znf_RanBP2_sf"/>
</dbReference>
<name>A0A1B0BSV9_9MUSC</name>
<dbReference type="GO" id="GO:0005737">
    <property type="term" value="C:cytoplasm"/>
    <property type="evidence" value="ECO:0007669"/>
    <property type="project" value="TreeGrafter"/>
</dbReference>
<protein>
    <recommendedName>
        <fullName evidence="10">RanBP2-type domain-containing protein</fullName>
    </recommendedName>
</protein>
<evidence type="ECO:0000259" key="7">
    <source>
        <dbReference type="PROSITE" id="PS50199"/>
    </source>
</evidence>
<evidence type="ECO:0000256" key="4">
    <source>
        <dbReference type="PROSITE-ProRule" id="PRU00322"/>
    </source>
</evidence>
<dbReference type="PANTHER" id="PTHR23138">
    <property type="entry name" value="RAN BINDING PROTEIN"/>
    <property type="match status" value="1"/>
</dbReference>
<accession>A0A1B0BSV9</accession>
<evidence type="ECO:0000259" key="6">
    <source>
        <dbReference type="PROSITE" id="PS50196"/>
    </source>
</evidence>
<feature type="region of interest" description="Disordered" evidence="5">
    <location>
        <begin position="272"/>
        <end position="308"/>
    </location>
</feature>
<feature type="compositionally biased region" description="Basic and acidic residues" evidence="5">
    <location>
        <begin position="273"/>
        <end position="285"/>
    </location>
</feature>
<dbReference type="EnsemblMetazoa" id="GPPI039499-RA">
    <property type="protein sequence ID" value="GPPI039499-PA"/>
    <property type="gene ID" value="GPPI039499"/>
</dbReference>
<reference evidence="9" key="1">
    <citation type="submission" date="2015-01" db="EMBL/GenBank/DDBJ databases">
        <authorList>
            <person name="Aksoy S."/>
            <person name="Warren W."/>
            <person name="Wilson R.K."/>
        </authorList>
    </citation>
    <scope>NUCLEOTIDE SEQUENCE [LARGE SCALE GENOMIC DNA]</scope>
    <source>
        <strain evidence="9">IAEA</strain>
    </source>
</reference>
<dbReference type="FunFam" id="4.10.1060.10:FF:000003">
    <property type="entry name" value="E3 SUMO-protein ligase RanBP2"/>
    <property type="match status" value="1"/>
</dbReference>